<keyword evidence="1" id="KW-0560">Oxidoreductase</keyword>
<dbReference type="OrthoDB" id="9777604at2"/>
<proteinExistence type="predicted"/>
<dbReference type="GO" id="GO:0051287">
    <property type="term" value="F:NAD binding"/>
    <property type="evidence" value="ECO:0007669"/>
    <property type="project" value="InterPro"/>
</dbReference>
<dbReference type="InterPro" id="IPR013328">
    <property type="entry name" value="6PGD_dom2"/>
</dbReference>
<accession>F5XWA0</accession>
<evidence type="ECO:0000259" key="5">
    <source>
        <dbReference type="Pfam" id="PF14833"/>
    </source>
</evidence>
<dbReference type="InterPro" id="IPR015815">
    <property type="entry name" value="HIBADH-related"/>
</dbReference>
<evidence type="ECO:0000259" key="4">
    <source>
        <dbReference type="Pfam" id="PF03446"/>
    </source>
</evidence>
<feature type="domain" description="3-hydroxyisobutyrate dehydrogenase-like NAD-binding" evidence="5">
    <location>
        <begin position="164"/>
        <end position="284"/>
    </location>
</feature>
<keyword evidence="2" id="KW-0520">NAD</keyword>
<dbReference type="PATRIC" id="fig|365046.3.peg.607"/>
<dbReference type="AlphaFoldDB" id="F5XWA0"/>
<dbReference type="KEGG" id="rta:Rta_05920"/>
<evidence type="ECO:0000256" key="2">
    <source>
        <dbReference type="ARBA" id="ARBA00023027"/>
    </source>
</evidence>
<feature type="active site" evidence="3">
    <location>
        <position position="170"/>
    </location>
</feature>
<dbReference type="HOGENOM" id="CLU_035117_0_0_4"/>
<sequence length="296" mass="30800">MKVGIAGTGKMGGVVAARLSSLGHGVSVWNRTRQRAQPLLDSGLGWAASPRELAAAVDTVITFLTDEKALDEVYLSPSGLLSGSCTGKLFIEMSTVAPAKQQELASRAAAAGASYVECPVGGSVGPAREGKLMGFAGGAAQDVERARELLSQLCRRVEHVGPHGAGATMKLAVNLPLMVYWQTLGEALSLVQPLQLDPARVIDILSDSSGGPNMLKVRGGMIAQALAGDAGGAVTVDIATMHKDVQKMLELAGSLHRQLPLTARTAQSLRSAMDQGLAQADCAQLPVWWLKDAGRA</sequence>
<reference evidence="7" key="1">
    <citation type="submission" date="2006-01" db="EMBL/GenBank/DDBJ databases">
        <title>Genome of the cyst-dividing bacterium Ramlibacter tataouinensis.</title>
        <authorList>
            <person name="Barakat M."/>
            <person name="Ortet P."/>
            <person name="De Luca G."/>
            <person name="Jourlin-Castelli C."/>
            <person name="Ansaldi M."/>
            <person name="Py B."/>
            <person name="Fichant G."/>
            <person name="Coutinho P."/>
            <person name="Voulhoux R."/>
            <person name="Bastien O."/>
            <person name="Roy S."/>
            <person name="Marechal E."/>
            <person name="Henrissat B."/>
            <person name="Quentin Y."/>
            <person name="Noirot P."/>
            <person name="Filloux A."/>
            <person name="Mejean V."/>
            <person name="DuBow M."/>
            <person name="Barras F."/>
            <person name="Heulin T."/>
        </authorList>
    </citation>
    <scope>NUCLEOTIDE SEQUENCE [LARGE SCALE GENOMIC DNA]</scope>
    <source>
        <strain evidence="7">ATCC BAA-407 / DSM 14655 / LMG 21543 / TTB310</strain>
    </source>
</reference>
<dbReference type="RefSeq" id="WP_013899903.1">
    <property type="nucleotide sequence ID" value="NC_015677.1"/>
</dbReference>
<dbReference type="EMBL" id="CP000245">
    <property type="protein sequence ID" value="AEG91670.1"/>
    <property type="molecule type" value="Genomic_DNA"/>
</dbReference>
<evidence type="ECO:0000313" key="6">
    <source>
        <dbReference type="EMBL" id="AEG91670.1"/>
    </source>
</evidence>
<organism evidence="6 7">
    <name type="scientific">Ramlibacter tataouinensis (strain ATCC BAA-407 / DSM 14655 / LMG 21543 / TTB310)</name>
    <dbReference type="NCBI Taxonomy" id="365046"/>
    <lineage>
        <taxon>Bacteria</taxon>
        <taxon>Pseudomonadati</taxon>
        <taxon>Pseudomonadota</taxon>
        <taxon>Betaproteobacteria</taxon>
        <taxon>Burkholderiales</taxon>
        <taxon>Comamonadaceae</taxon>
        <taxon>Ramlibacter</taxon>
    </lineage>
</organism>
<evidence type="ECO:0000256" key="3">
    <source>
        <dbReference type="PIRSR" id="PIRSR000103-1"/>
    </source>
</evidence>
<dbReference type="InterPro" id="IPR008927">
    <property type="entry name" value="6-PGluconate_DH-like_C_sf"/>
</dbReference>
<protein>
    <submittedName>
        <fullName evidence="6">3-hydroxyisobutyrate dehydrogenase-like protein</fullName>
    </submittedName>
</protein>
<evidence type="ECO:0000256" key="1">
    <source>
        <dbReference type="ARBA" id="ARBA00023002"/>
    </source>
</evidence>
<dbReference type="Pfam" id="PF03446">
    <property type="entry name" value="NAD_binding_2"/>
    <property type="match status" value="1"/>
</dbReference>
<dbReference type="STRING" id="365046.Rta_05920"/>
<dbReference type="Proteomes" id="UP000008385">
    <property type="component" value="Chromosome"/>
</dbReference>
<keyword evidence="7" id="KW-1185">Reference proteome</keyword>
<dbReference type="Pfam" id="PF14833">
    <property type="entry name" value="NAD_binding_11"/>
    <property type="match status" value="1"/>
</dbReference>
<dbReference type="InterPro" id="IPR006115">
    <property type="entry name" value="6PGDH_NADP-bd"/>
</dbReference>
<dbReference type="PANTHER" id="PTHR43580:SF2">
    <property type="entry name" value="CYTOKINE-LIKE NUCLEAR FACTOR N-PAC"/>
    <property type="match status" value="1"/>
</dbReference>
<name>F5XWA0_RAMTT</name>
<dbReference type="GO" id="GO:0050661">
    <property type="term" value="F:NADP binding"/>
    <property type="evidence" value="ECO:0007669"/>
    <property type="project" value="InterPro"/>
</dbReference>
<dbReference type="GO" id="GO:0016491">
    <property type="term" value="F:oxidoreductase activity"/>
    <property type="evidence" value="ECO:0007669"/>
    <property type="project" value="UniProtKB-KW"/>
</dbReference>
<evidence type="ECO:0000313" key="7">
    <source>
        <dbReference type="Proteomes" id="UP000008385"/>
    </source>
</evidence>
<dbReference type="InterPro" id="IPR051265">
    <property type="entry name" value="HIBADH-related_NP60_sf"/>
</dbReference>
<dbReference type="eggNOG" id="COG2084">
    <property type="taxonomic scope" value="Bacteria"/>
</dbReference>
<feature type="domain" description="6-phosphogluconate dehydrogenase NADP-binding" evidence="4">
    <location>
        <begin position="2"/>
        <end position="161"/>
    </location>
</feature>
<dbReference type="PIRSF" id="PIRSF000103">
    <property type="entry name" value="HIBADH"/>
    <property type="match status" value="1"/>
</dbReference>
<dbReference type="PANTHER" id="PTHR43580">
    <property type="entry name" value="OXIDOREDUCTASE GLYR1-RELATED"/>
    <property type="match status" value="1"/>
</dbReference>
<gene>
    <name evidence="6" type="ordered locus">Rta_05920</name>
</gene>
<dbReference type="InterPro" id="IPR036291">
    <property type="entry name" value="NAD(P)-bd_dom_sf"/>
</dbReference>
<dbReference type="SUPFAM" id="SSF51735">
    <property type="entry name" value="NAD(P)-binding Rossmann-fold domains"/>
    <property type="match status" value="1"/>
</dbReference>
<dbReference type="Gene3D" id="3.40.50.720">
    <property type="entry name" value="NAD(P)-binding Rossmann-like Domain"/>
    <property type="match status" value="1"/>
</dbReference>
<dbReference type="InterPro" id="IPR029154">
    <property type="entry name" value="HIBADH-like_NADP-bd"/>
</dbReference>
<dbReference type="SUPFAM" id="SSF48179">
    <property type="entry name" value="6-phosphogluconate dehydrogenase C-terminal domain-like"/>
    <property type="match status" value="1"/>
</dbReference>
<dbReference type="Gene3D" id="1.10.1040.10">
    <property type="entry name" value="N-(1-d-carboxylethyl)-l-norvaline Dehydrogenase, domain 2"/>
    <property type="match status" value="1"/>
</dbReference>
<reference evidence="6 7" key="2">
    <citation type="journal article" date="2011" name="PLoS ONE">
        <title>The Cyst-Dividing Bacterium Ramlibacter tataouinensis TTB310 Genome Reveals a Well-Stocked Toolbox for Adaptation to a Desert Environment.</title>
        <authorList>
            <person name="De Luca G."/>
            <person name="Barakat M."/>
            <person name="Ortet P."/>
            <person name="Fochesato S."/>
            <person name="Jourlin-Castelli C."/>
            <person name="Ansaldi M."/>
            <person name="Py B."/>
            <person name="Fichant G."/>
            <person name="Coutinho P.M."/>
            <person name="Voulhoux R."/>
            <person name="Bastien O."/>
            <person name="Marechal E."/>
            <person name="Henrissat B."/>
            <person name="Quentin Y."/>
            <person name="Noirot P."/>
            <person name="Filloux A."/>
            <person name="Mejean V."/>
            <person name="Dubow M.S."/>
            <person name="Barras F."/>
            <person name="Barbe V."/>
            <person name="Weissenbach J."/>
            <person name="Mihalcescu I."/>
            <person name="Vermeglio A."/>
            <person name="Achouak W."/>
            <person name="Heulin T."/>
        </authorList>
    </citation>
    <scope>NUCLEOTIDE SEQUENCE [LARGE SCALE GENOMIC DNA]</scope>
    <source>
        <strain evidence="7">ATCC BAA-407 / DSM 14655 / LMG 21543 / TTB310</strain>
    </source>
</reference>